<sequence>KSEYSKQIKLAKISANENYINNSKNKCKAAWRVIRSKSNNIVKNHEIQIPSDVFNDYFVKAPSQLCIKDLPTINHCHTIEMVENYVKGCGNVLTNFKWQSI</sequence>
<reference evidence="1" key="1">
    <citation type="submission" date="2015-11" db="EMBL/GenBank/DDBJ databases">
        <title>De novo transcriptome assembly of four potential Pierce s Disease insect vectors from Arizona vineyards.</title>
        <authorList>
            <person name="Tassone E.E."/>
        </authorList>
    </citation>
    <scope>NUCLEOTIDE SEQUENCE</scope>
</reference>
<evidence type="ECO:0000313" key="1">
    <source>
        <dbReference type="EMBL" id="JAT36205.1"/>
    </source>
</evidence>
<dbReference type="EMBL" id="GEBQ01003772">
    <property type="protein sequence ID" value="JAT36205.1"/>
    <property type="molecule type" value="Transcribed_RNA"/>
</dbReference>
<feature type="non-terminal residue" evidence="1">
    <location>
        <position position="101"/>
    </location>
</feature>
<gene>
    <name evidence="1" type="ORF">g.52886</name>
</gene>
<name>A0A1B6MJY7_9HEMI</name>
<organism evidence="1">
    <name type="scientific">Graphocephala atropunctata</name>
    <dbReference type="NCBI Taxonomy" id="36148"/>
    <lineage>
        <taxon>Eukaryota</taxon>
        <taxon>Metazoa</taxon>
        <taxon>Ecdysozoa</taxon>
        <taxon>Arthropoda</taxon>
        <taxon>Hexapoda</taxon>
        <taxon>Insecta</taxon>
        <taxon>Pterygota</taxon>
        <taxon>Neoptera</taxon>
        <taxon>Paraneoptera</taxon>
        <taxon>Hemiptera</taxon>
        <taxon>Auchenorrhyncha</taxon>
        <taxon>Membracoidea</taxon>
        <taxon>Cicadellidae</taxon>
        <taxon>Cicadellinae</taxon>
        <taxon>Cicadellini</taxon>
        <taxon>Graphocephala</taxon>
    </lineage>
</organism>
<feature type="non-terminal residue" evidence="1">
    <location>
        <position position="1"/>
    </location>
</feature>
<accession>A0A1B6MJY7</accession>
<dbReference type="AlphaFoldDB" id="A0A1B6MJY7"/>
<proteinExistence type="predicted"/>
<protein>
    <submittedName>
        <fullName evidence="1">Uncharacterized protein</fullName>
    </submittedName>
</protein>